<evidence type="ECO:0000313" key="8">
    <source>
        <dbReference type="EMBL" id="SDH20065.1"/>
    </source>
</evidence>
<protein>
    <recommendedName>
        <fullName evidence="2">site-specific DNA-methyltransferase (adenine-specific)</fullName>
        <ecNumber evidence="2">2.1.1.72</ecNumber>
    </recommendedName>
</protein>
<evidence type="ECO:0000256" key="5">
    <source>
        <dbReference type="ARBA" id="ARBA00022691"/>
    </source>
</evidence>
<proteinExistence type="inferred from homology"/>
<evidence type="ECO:0000256" key="2">
    <source>
        <dbReference type="ARBA" id="ARBA00011900"/>
    </source>
</evidence>
<dbReference type="InterPro" id="IPR002941">
    <property type="entry name" value="DNA_methylase_N4/N6"/>
</dbReference>
<dbReference type="RefSeq" id="WP_091860153.1">
    <property type="nucleotide sequence ID" value="NZ_FNBZ01000007.1"/>
</dbReference>
<dbReference type="EMBL" id="FNBZ01000007">
    <property type="protein sequence ID" value="SDH20065.1"/>
    <property type="molecule type" value="Genomic_DNA"/>
</dbReference>
<dbReference type="PROSITE" id="PS00092">
    <property type="entry name" value="N6_MTASE"/>
    <property type="match status" value="1"/>
</dbReference>
<dbReference type="InterPro" id="IPR002295">
    <property type="entry name" value="N4/N6-MTase_EcoPI_Mod-like"/>
</dbReference>
<comment type="caution">
    <text evidence="8">The sequence shown here is derived from an EMBL/GenBank/DDBJ whole genome shotgun (WGS) entry which is preliminary data.</text>
</comment>
<gene>
    <name evidence="8" type="ORF">SAMN05421844_107142</name>
</gene>
<dbReference type="PANTHER" id="PTHR13370:SF3">
    <property type="entry name" value="TRNA (GUANINE(10)-N2)-METHYLTRANSFERASE HOMOLOG"/>
    <property type="match status" value="1"/>
</dbReference>
<dbReference type="EC" id="2.1.1.72" evidence="2"/>
<organism evidence="8 9">
    <name type="scientific">Bosea robiniae</name>
    <dbReference type="NCBI Taxonomy" id="1036780"/>
    <lineage>
        <taxon>Bacteria</taxon>
        <taxon>Pseudomonadati</taxon>
        <taxon>Pseudomonadota</taxon>
        <taxon>Alphaproteobacteria</taxon>
        <taxon>Hyphomicrobiales</taxon>
        <taxon>Boseaceae</taxon>
        <taxon>Bosea</taxon>
    </lineage>
</organism>
<evidence type="ECO:0000256" key="4">
    <source>
        <dbReference type="ARBA" id="ARBA00022679"/>
    </source>
</evidence>
<dbReference type="SUPFAM" id="SSF53335">
    <property type="entry name" value="S-adenosyl-L-methionine-dependent methyltransferases"/>
    <property type="match status" value="1"/>
</dbReference>
<feature type="domain" description="DNA methylase N-4/N-6" evidence="7">
    <location>
        <begin position="96"/>
        <end position="378"/>
    </location>
</feature>
<dbReference type="InterPro" id="IPR029063">
    <property type="entry name" value="SAM-dependent_MTases_sf"/>
</dbReference>
<dbReference type="Gene3D" id="3.40.50.150">
    <property type="entry name" value="Vaccinia Virus protein VP39"/>
    <property type="match status" value="1"/>
</dbReference>
<sequence>MATGINRQEQLGEDALTAVLPHRDPYPLPEAACEPVLSYPGRLTTDEILQPLASGFATVSADGALTPSPIIPNSVVLTDNLFGLHQMIANGTKATLIYLDPPYNTGLDFQSRQLEHSYKDSQGVAAYVEYMRRRLVLMREVLADDGSIYVHIGHQMVSHLRVVMDEIFGAANFRNLISRRTCSSKNYTRNRYSNMNDYVLFYSKTANFKWNQPGEKPPEEWIAKEYNKIGPKGRYKLVPVHAPGTRNGATGGLWKGMMPPPGKHWQYLPSKLDEMDANGDIHWSKTGNPRRKVHLTDDKLVPYTDSWTNFRDAHHQSIEITGYPTEKNLHMMRMIVGASSDPGDLVLDPFCGSGTTLRAAEDQGRRWIGFDQSFAAIKATLKRLRHGSEKMGDYVDRGRTDDEDDPKVVDLFGAPDGKNKVETKPPSNRAAVNFTFAVDEELIDPFRNEISALAST</sequence>
<keyword evidence="9" id="KW-1185">Reference proteome</keyword>
<keyword evidence="3" id="KW-0489">Methyltransferase</keyword>
<dbReference type="InterPro" id="IPR002052">
    <property type="entry name" value="DNA_methylase_N6_adenine_CS"/>
</dbReference>
<evidence type="ECO:0000256" key="6">
    <source>
        <dbReference type="ARBA" id="ARBA00047942"/>
    </source>
</evidence>
<dbReference type="PANTHER" id="PTHR13370">
    <property type="entry name" value="RNA METHYLASE-RELATED"/>
    <property type="match status" value="1"/>
</dbReference>
<dbReference type="Proteomes" id="UP000199468">
    <property type="component" value="Unassembled WGS sequence"/>
</dbReference>
<keyword evidence="4" id="KW-0808">Transferase</keyword>
<evidence type="ECO:0000256" key="3">
    <source>
        <dbReference type="ARBA" id="ARBA00022603"/>
    </source>
</evidence>
<reference evidence="8 9" key="1">
    <citation type="submission" date="2016-10" db="EMBL/GenBank/DDBJ databases">
        <authorList>
            <person name="Varghese N."/>
            <person name="Submissions S."/>
        </authorList>
    </citation>
    <scope>NUCLEOTIDE SEQUENCE [LARGE SCALE GENOMIC DNA]</scope>
    <source>
        <strain evidence="8 9">DSM 26672</strain>
    </source>
</reference>
<dbReference type="Pfam" id="PF01555">
    <property type="entry name" value="N6_N4_Mtase"/>
    <property type="match status" value="1"/>
</dbReference>
<keyword evidence="5" id="KW-0949">S-adenosyl-L-methionine</keyword>
<comment type="catalytic activity">
    <reaction evidence="6">
        <text>a 2'-deoxyadenosine in DNA + S-adenosyl-L-methionine = an N(6)-methyl-2'-deoxyadenosine in DNA + S-adenosyl-L-homocysteine + H(+)</text>
        <dbReference type="Rhea" id="RHEA:15197"/>
        <dbReference type="Rhea" id="RHEA-COMP:12418"/>
        <dbReference type="Rhea" id="RHEA-COMP:12419"/>
        <dbReference type="ChEBI" id="CHEBI:15378"/>
        <dbReference type="ChEBI" id="CHEBI:57856"/>
        <dbReference type="ChEBI" id="CHEBI:59789"/>
        <dbReference type="ChEBI" id="CHEBI:90615"/>
        <dbReference type="ChEBI" id="CHEBI:90616"/>
        <dbReference type="EC" id="2.1.1.72"/>
    </reaction>
</comment>
<comment type="similarity">
    <text evidence="1">Belongs to the N(4)/N(6)-methyltransferase family.</text>
</comment>
<evidence type="ECO:0000313" key="9">
    <source>
        <dbReference type="Proteomes" id="UP000199468"/>
    </source>
</evidence>
<name>A0ABY0P405_9HYPH</name>
<evidence type="ECO:0000256" key="1">
    <source>
        <dbReference type="ARBA" id="ARBA00006594"/>
    </source>
</evidence>
<accession>A0ABY0P405</accession>
<dbReference type="PRINTS" id="PR00506">
    <property type="entry name" value="D21N6MTFRASE"/>
</dbReference>
<evidence type="ECO:0000259" key="7">
    <source>
        <dbReference type="Pfam" id="PF01555"/>
    </source>
</evidence>